<dbReference type="Proteomes" id="UP000078316">
    <property type="component" value="Unassembled WGS sequence"/>
</dbReference>
<proteinExistence type="predicted"/>
<accession>A0A179S5H8</accession>
<gene>
    <name evidence="2" type="ORF">A5481_18765</name>
</gene>
<evidence type="ECO:0000256" key="1">
    <source>
        <dbReference type="SAM" id="MobiDB-lite"/>
    </source>
</evidence>
<feature type="compositionally biased region" description="Low complexity" evidence="1">
    <location>
        <begin position="31"/>
        <end position="46"/>
    </location>
</feature>
<dbReference type="EMBL" id="LWHQ01000038">
    <property type="protein sequence ID" value="OAS22444.1"/>
    <property type="molecule type" value="Genomic_DNA"/>
</dbReference>
<evidence type="ECO:0000313" key="3">
    <source>
        <dbReference type="Proteomes" id="UP000078316"/>
    </source>
</evidence>
<comment type="caution">
    <text evidence="2">The sequence shown here is derived from an EMBL/GenBank/DDBJ whole genome shotgun (WGS) entry which is preliminary data.</text>
</comment>
<evidence type="ECO:0000313" key="2">
    <source>
        <dbReference type="EMBL" id="OAS22444.1"/>
    </source>
</evidence>
<reference evidence="2 3" key="1">
    <citation type="submission" date="2016-04" db="EMBL/GenBank/DDBJ databases">
        <authorList>
            <person name="Evans L.H."/>
            <person name="Alamgir A."/>
            <person name="Owens N."/>
            <person name="Weber N.D."/>
            <person name="Virtaneva K."/>
            <person name="Barbian K."/>
            <person name="Babar A."/>
            <person name="Rosenke K."/>
        </authorList>
    </citation>
    <scope>NUCLEOTIDE SEQUENCE [LARGE SCALE GENOMIC DNA]</scope>
    <source>
        <strain evidence="2 3">PMB02</strain>
    </source>
</reference>
<feature type="compositionally biased region" description="Basic residues" evidence="1">
    <location>
        <begin position="47"/>
        <end position="60"/>
    </location>
</feature>
<sequence>MKGTPTSLWLSAANRAAGFWMGHAANAVRRQQRAALTAMSRTGTAKPRTKRRRPAKRGSA</sequence>
<dbReference type="STRING" id="427683.A5481_18765"/>
<protein>
    <submittedName>
        <fullName evidence="2">Uncharacterized protein</fullName>
    </submittedName>
</protein>
<dbReference type="RefSeq" id="WP_048434722.1">
    <property type="nucleotide sequence ID" value="NZ_LWHQ01000038.1"/>
</dbReference>
<feature type="region of interest" description="Disordered" evidence="1">
    <location>
        <begin position="31"/>
        <end position="60"/>
    </location>
</feature>
<dbReference type="AlphaFoldDB" id="A0A179S5H8"/>
<organism evidence="2 3">
    <name type="scientific">Methylobacterium platani</name>
    <dbReference type="NCBI Taxonomy" id="427683"/>
    <lineage>
        <taxon>Bacteria</taxon>
        <taxon>Pseudomonadati</taxon>
        <taxon>Pseudomonadota</taxon>
        <taxon>Alphaproteobacteria</taxon>
        <taxon>Hyphomicrobiales</taxon>
        <taxon>Methylobacteriaceae</taxon>
        <taxon>Methylobacterium</taxon>
    </lineage>
</organism>
<name>A0A179S5H8_9HYPH</name>